<keyword evidence="1" id="KW-0614">Plasmid</keyword>
<sequence length="114" mass="12040">MIVVNPRVFIVGDCAAVAGARPGCASAIPHGAPTARTLSPSVEGRRPTPYSMGFVGQTVCIWRSDAVVWWVCRDDSPRLGLIAGPLAARGKQAACRYARFGSRTGICAWNAGPR</sequence>
<organism evidence="1 2">
    <name type="scientific">Gordonia polyisoprenivorans (strain DSM 44266 / VH2)</name>
    <dbReference type="NCBI Taxonomy" id="1112204"/>
    <lineage>
        <taxon>Bacteria</taxon>
        <taxon>Bacillati</taxon>
        <taxon>Actinomycetota</taxon>
        <taxon>Actinomycetes</taxon>
        <taxon>Mycobacteriales</taxon>
        <taxon>Gordoniaceae</taxon>
        <taxon>Gordonia</taxon>
    </lineage>
</organism>
<accession>H6N517</accession>
<gene>
    <name evidence="1" type="ordered locus">GPOL_174p00430</name>
</gene>
<dbReference type="AlphaFoldDB" id="H6N517"/>
<dbReference type="Proteomes" id="UP000009154">
    <property type="component" value="Plasmid p174"/>
</dbReference>
<evidence type="ECO:0000313" key="2">
    <source>
        <dbReference type="Proteomes" id="UP000009154"/>
    </source>
</evidence>
<protein>
    <submittedName>
        <fullName evidence="1">Putative oxidoreductase</fullName>
    </submittedName>
</protein>
<proteinExistence type="predicted"/>
<name>H6N517_GORPV</name>
<dbReference type="Gene3D" id="3.50.50.100">
    <property type="match status" value="1"/>
</dbReference>
<evidence type="ECO:0000313" key="1">
    <source>
        <dbReference type="EMBL" id="AFA76062.1"/>
    </source>
</evidence>
<dbReference type="eggNOG" id="COG1252">
    <property type="taxonomic scope" value="Bacteria"/>
</dbReference>
<reference evidence="1 2" key="1">
    <citation type="journal article" date="2012" name="Appl. Environ. Microbiol.">
        <title>Involvement of two latex-clearing proteins during rubber degradation and insights into the subsequent degradation pathway revealed by the genome sequence of Gordonia polyisoprenivorans strain VH2.</title>
        <authorList>
            <person name="Hiessl S."/>
            <person name="Schuldes J."/>
            <person name="Thurmer A."/>
            <person name="Halbsguth T."/>
            <person name="Broker D."/>
            <person name="Angelov A."/>
            <person name="Liebl W."/>
            <person name="Daniel R."/>
            <person name="Steinbuchel A."/>
        </authorList>
    </citation>
    <scope>NUCLEOTIDE SEQUENCE [LARGE SCALE GENOMIC DNA]</scope>
    <source>
        <strain evidence="2">DSM 44266 / VH2</strain>
        <plasmid evidence="1 2">p174</plasmid>
    </source>
</reference>
<dbReference type="HOGENOM" id="CLU_2117558_0_0_11"/>
<dbReference type="KEGG" id="gpo:GPOL_174p00430"/>
<keyword evidence="2" id="KW-1185">Reference proteome</keyword>
<dbReference type="EMBL" id="CP003120">
    <property type="protein sequence ID" value="AFA76062.1"/>
    <property type="molecule type" value="Genomic_DNA"/>
</dbReference>
<geneLocation type="plasmid" evidence="1 2">
    <name>p174</name>
</geneLocation>